<dbReference type="SUPFAM" id="SSF55961">
    <property type="entry name" value="Bet v1-like"/>
    <property type="match status" value="1"/>
</dbReference>
<dbReference type="OrthoDB" id="4549061at2"/>
<dbReference type="Gene3D" id="3.30.530.20">
    <property type="match status" value="1"/>
</dbReference>
<dbReference type="InterPro" id="IPR013538">
    <property type="entry name" value="ASHA1/2-like_C"/>
</dbReference>
<proteinExistence type="inferred from homology"/>
<dbReference type="RefSeq" id="WP_104479126.1">
    <property type="nucleotide sequence ID" value="NZ_CP154825.1"/>
</dbReference>
<comment type="similarity">
    <text evidence="1">Belongs to the AHA1 family.</text>
</comment>
<feature type="domain" description="Activator of Hsp90 ATPase homologue 1/2-like C-terminal" evidence="2">
    <location>
        <begin position="38"/>
        <end position="145"/>
    </location>
</feature>
<organism evidence="3 4">
    <name type="scientific">Actinokineospora auranticolor</name>
    <dbReference type="NCBI Taxonomy" id="155976"/>
    <lineage>
        <taxon>Bacteria</taxon>
        <taxon>Bacillati</taxon>
        <taxon>Actinomycetota</taxon>
        <taxon>Actinomycetes</taxon>
        <taxon>Pseudonocardiales</taxon>
        <taxon>Pseudonocardiaceae</taxon>
        <taxon>Actinokineospora</taxon>
    </lineage>
</organism>
<accession>A0A2S6GRG8</accession>
<dbReference type="EMBL" id="PTIX01000006">
    <property type="protein sequence ID" value="PPK67824.1"/>
    <property type="molecule type" value="Genomic_DNA"/>
</dbReference>
<evidence type="ECO:0000313" key="3">
    <source>
        <dbReference type="EMBL" id="PPK67824.1"/>
    </source>
</evidence>
<evidence type="ECO:0000313" key="4">
    <source>
        <dbReference type="Proteomes" id="UP000239203"/>
    </source>
</evidence>
<evidence type="ECO:0000256" key="1">
    <source>
        <dbReference type="ARBA" id="ARBA00006817"/>
    </source>
</evidence>
<evidence type="ECO:0000259" key="2">
    <source>
        <dbReference type="Pfam" id="PF08327"/>
    </source>
</evidence>
<dbReference type="InterPro" id="IPR023393">
    <property type="entry name" value="START-like_dom_sf"/>
</dbReference>
<sequence length="150" mass="16811">MTKPVSFTRTDAVLNSDVGRTRDAGWQVGVSKTVPRTKESVWAFLTSRDGVAIWLGAGAVVDRTTGARYTTSAGTTGETRSYRDCDRIRLTWQPRGWDHVTTVQVAISEKEGKTTIRFHQEWLANAVERAQQRVHWQGVMEAFTTALAQR</sequence>
<reference evidence="3 4" key="1">
    <citation type="submission" date="2018-02" db="EMBL/GenBank/DDBJ databases">
        <title>Genomic Encyclopedia of Archaeal and Bacterial Type Strains, Phase II (KMG-II): from individual species to whole genera.</title>
        <authorList>
            <person name="Goeker M."/>
        </authorList>
    </citation>
    <scope>NUCLEOTIDE SEQUENCE [LARGE SCALE GENOMIC DNA]</scope>
    <source>
        <strain evidence="3 4">YU 961-1</strain>
    </source>
</reference>
<dbReference type="Pfam" id="PF08327">
    <property type="entry name" value="AHSA1"/>
    <property type="match status" value="1"/>
</dbReference>
<protein>
    <submittedName>
        <fullName evidence="3">Activator of Hsp90 ATPase-like protein</fullName>
    </submittedName>
</protein>
<gene>
    <name evidence="3" type="ORF">CLV40_10654</name>
</gene>
<keyword evidence="4" id="KW-1185">Reference proteome</keyword>
<dbReference type="Proteomes" id="UP000239203">
    <property type="component" value="Unassembled WGS sequence"/>
</dbReference>
<comment type="caution">
    <text evidence="3">The sequence shown here is derived from an EMBL/GenBank/DDBJ whole genome shotgun (WGS) entry which is preliminary data.</text>
</comment>
<dbReference type="AlphaFoldDB" id="A0A2S6GRG8"/>
<name>A0A2S6GRG8_9PSEU</name>